<organism evidence="2">
    <name type="scientific">candidate division WOR-3 bacterium</name>
    <dbReference type="NCBI Taxonomy" id="2052148"/>
    <lineage>
        <taxon>Bacteria</taxon>
        <taxon>Bacteria division WOR-3</taxon>
    </lineage>
</organism>
<name>A0A7V0T497_UNCW3</name>
<evidence type="ECO:0000313" key="2">
    <source>
        <dbReference type="EMBL" id="HDQ98895.1"/>
    </source>
</evidence>
<dbReference type="AlphaFoldDB" id="A0A7V0T497"/>
<gene>
    <name evidence="2" type="ORF">ENN51_01210</name>
</gene>
<feature type="chain" id="PRO_5030767567" evidence="1">
    <location>
        <begin position="19"/>
        <end position="307"/>
    </location>
</feature>
<evidence type="ECO:0000256" key="1">
    <source>
        <dbReference type="SAM" id="SignalP"/>
    </source>
</evidence>
<comment type="caution">
    <text evidence="2">The sequence shown here is derived from an EMBL/GenBank/DDBJ whole genome shotgun (WGS) entry which is preliminary data.</text>
</comment>
<feature type="signal peptide" evidence="1">
    <location>
        <begin position="1"/>
        <end position="18"/>
    </location>
</feature>
<dbReference type="Proteomes" id="UP000885672">
    <property type="component" value="Unassembled WGS sequence"/>
</dbReference>
<reference evidence="2" key="1">
    <citation type="journal article" date="2020" name="mSystems">
        <title>Genome- and Community-Level Interaction Insights into Carbon Utilization and Element Cycling Functions of Hydrothermarchaeota in Hydrothermal Sediment.</title>
        <authorList>
            <person name="Zhou Z."/>
            <person name="Liu Y."/>
            <person name="Xu W."/>
            <person name="Pan J."/>
            <person name="Luo Z.H."/>
            <person name="Li M."/>
        </authorList>
    </citation>
    <scope>NUCLEOTIDE SEQUENCE [LARGE SCALE GENOMIC DNA]</scope>
    <source>
        <strain evidence="2">SpSt-1182</strain>
    </source>
</reference>
<sequence length="307" mass="34885">MQRILLSLVLLAAGIAVSGERIPDFTNPELGMEDLWNDARWVPDPADPAGERGRWTGWFSQDAVDSRKLAEGFIRARVEGEWQEYPLVTLPEDYLDWNFTSRLQQLGEYREMLTGGARRSPTLSGPHSGMVATHGAQRRDTHFTINNAVKGVGWLPKAEKLAEVAELFRRTWDDSLTRKLAVLESLYRQGAELFDLTKQTSLELYARPGFETHTFLNQMSDPGVTIVFLDMPKSYELRCIAQMLHPENPNLTDYEKQVVEYINMVHDYFHGKAPRPAIGVIYHVVQVFDNSPPRGAGRRVVPPYAEE</sequence>
<keyword evidence="1" id="KW-0732">Signal</keyword>
<protein>
    <submittedName>
        <fullName evidence="2">Uncharacterized protein</fullName>
    </submittedName>
</protein>
<dbReference type="EMBL" id="DSBX01000044">
    <property type="protein sequence ID" value="HDQ98895.1"/>
    <property type="molecule type" value="Genomic_DNA"/>
</dbReference>
<proteinExistence type="predicted"/>
<accession>A0A7V0T497</accession>